<protein>
    <submittedName>
        <fullName evidence="7">DEAD/DEAH box helicase</fullName>
    </submittedName>
</protein>
<evidence type="ECO:0000256" key="1">
    <source>
        <dbReference type="ARBA" id="ARBA00022741"/>
    </source>
</evidence>
<keyword evidence="1" id="KW-0547">Nucleotide-binding</keyword>
<dbReference type="SMART" id="SM00490">
    <property type="entry name" value="HELICc"/>
    <property type="match status" value="1"/>
</dbReference>
<reference evidence="7" key="1">
    <citation type="submission" date="2021-04" db="EMBL/GenBank/DDBJ databases">
        <title>Genomics, taxonomy and metabolism of representatives of sulfur bacteria of the genus Thiothrix: Thiothrix fructosivorans QT, Thiothrix unzii A1T and three new species, Thiothrix subterranea sp. nov., Thiothrix litoralis sp. nov. and 'Candidatus Thiothrix anitrata' sp. nov.</title>
        <authorList>
            <person name="Ravin N.V."/>
            <person name="Smolyakov D."/>
            <person name="Rudenko T.S."/>
            <person name="Mardanov A.V."/>
            <person name="Beletsky A.V."/>
            <person name="Markov N.D."/>
            <person name="Fomenkov A.I."/>
            <person name="Roberts R.J."/>
            <person name="Karnachuk O.V."/>
            <person name="Novikov A."/>
            <person name="Grabovich M.Y."/>
        </authorList>
    </citation>
    <scope>NUCLEOTIDE SEQUENCE</scope>
    <source>
        <strain evidence="7">A1</strain>
    </source>
</reference>
<dbReference type="InterPro" id="IPR001650">
    <property type="entry name" value="Helicase_C-like"/>
</dbReference>
<dbReference type="CDD" id="cd18793">
    <property type="entry name" value="SF2_C_SNF"/>
    <property type="match status" value="1"/>
</dbReference>
<dbReference type="InterPro" id="IPR049730">
    <property type="entry name" value="SNF2/RAD54-like_C"/>
</dbReference>
<evidence type="ECO:0000256" key="2">
    <source>
        <dbReference type="ARBA" id="ARBA00022801"/>
    </source>
</evidence>
<evidence type="ECO:0000313" key="8">
    <source>
        <dbReference type="Proteomes" id="UP000672009"/>
    </source>
</evidence>
<accession>A0A975IIA2</accession>
<feature type="domain" description="Helicase ATP-binding" evidence="5">
    <location>
        <begin position="113"/>
        <end position="286"/>
    </location>
</feature>
<gene>
    <name evidence="7" type="ORF">J9260_06615</name>
</gene>
<dbReference type="PANTHER" id="PTHR45766">
    <property type="entry name" value="DNA ANNEALING HELICASE AND ENDONUCLEASE ZRANB3 FAMILY MEMBER"/>
    <property type="match status" value="1"/>
</dbReference>
<proteinExistence type="predicted"/>
<dbReference type="SUPFAM" id="SSF52540">
    <property type="entry name" value="P-loop containing nucleoside triphosphate hydrolases"/>
    <property type="match status" value="1"/>
</dbReference>
<evidence type="ECO:0000256" key="4">
    <source>
        <dbReference type="ARBA" id="ARBA00022840"/>
    </source>
</evidence>
<dbReference type="InterPro" id="IPR014001">
    <property type="entry name" value="Helicase_ATP-bd"/>
</dbReference>
<keyword evidence="8" id="KW-1185">Reference proteome</keyword>
<dbReference type="GO" id="GO:0004386">
    <property type="term" value="F:helicase activity"/>
    <property type="evidence" value="ECO:0007669"/>
    <property type="project" value="UniProtKB-KW"/>
</dbReference>
<dbReference type="RefSeq" id="WP_210220231.1">
    <property type="nucleotide sequence ID" value="NZ_CP072793.1"/>
</dbReference>
<name>A0A975IIA2_9GAMM</name>
<organism evidence="7 8">
    <name type="scientific">Thiothrix unzii</name>
    <dbReference type="NCBI Taxonomy" id="111769"/>
    <lineage>
        <taxon>Bacteria</taxon>
        <taxon>Pseudomonadati</taxon>
        <taxon>Pseudomonadota</taxon>
        <taxon>Gammaproteobacteria</taxon>
        <taxon>Thiotrichales</taxon>
        <taxon>Thiotrichaceae</taxon>
        <taxon>Thiothrix</taxon>
    </lineage>
</organism>
<evidence type="ECO:0000259" key="5">
    <source>
        <dbReference type="PROSITE" id="PS51192"/>
    </source>
</evidence>
<evidence type="ECO:0000313" key="7">
    <source>
        <dbReference type="EMBL" id="QTR54757.1"/>
    </source>
</evidence>
<dbReference type="CDD" id="cd18011">
    <property type="entry name" value="DEXDc_RapA"/>
    <property type="match status" value="1"/>
</dbReference>
<dbReference type="KEGG" id="tun:J9260_06615"/>
<dbReference type="InterPro" id="IPR027417">
    <property type="entry name" value="P-loop_NTPase"/>
</dbReference>
<dbReference type="Pfam" id="PF00176">
    <property type="entry name" value="SNF2-rel_dom"/>
    <property type="match status" value="1"/>
</dbReference>
<dbReference type="SMART" id="SM00487">
    <property type="entry name" value="DEXDc"/>
    <property type="match status" value="1"/>
</dbReference>
<dbReference type="GO" id="GO:0016787">
    <property type="term" value="F:hydrolase activity"/>
    <property type="evidence" value="ECO:0007669"/>
    <property type="project" value="UniProtKB-KW"/>
</dbReference>
<evidence type="ECO:0000259" key="6">
    <source>
        <dbReference type="PROSITE" id="PS51194"/>
    </source>
</evidence>
<keyword evidence="3 7" id="KW-0347">Helicase</keyword>
<evidence type="ECO:0000256" key="3">
    <source>
        <dbReference type="ARBA" id="ARBA00022806"/>
    </source>
</evidence>
<dbReference type="PROSITE" id="PS51192">
    <property type="entry name" value="HELICASE_ATP_BIND_1"/>
    <property type="match status" value="1"/>
</dbReference>
<dbReference type="EMBL" id="CP072793">
    <property type="protein sequence ID" value="QTR54757.1"/>
    <property type="molecule type" value="Genomic_DNA"/>
</dbReference>
<keyword evidence="4" id="KW-0067">ATP-binding</keyword>
<feature type="domain" description="Helicase C-terminal" evidence="6">
    <location>
        <begin position="458"/>
        <end position="619"/>
    </location>
</feature>
<dbReference type="Gene3D" id="3.40.50.10810">
    <property type="entry name" value="Tandem AAA-ATPase domain"/>
    <property type="match status" value="1"/>
</dbReference>
<dbReference type="Pfam" id="PF00271">
    <property type="entry name" value="Helicase_C"/>
    <property type="match status" value="1"/>
</dbReference>
<dbReference type="PANTHER" id="PTHR45766:SF6">
    <property type="entry name" value="SWI_SNF-RELATED MATRIX-ASSOCIATED ACTIN-DEPENDENT REGULATOR OF CHROMATIN SUBFAMILY A-LIKE PROTEIN 1"/>
    <property type="match status" value="1"/>
</dbReference>
<sequence>MSAVLEQFSPGTLVTARGRDWVVQPESSVGVLRLRPFGGSEEDIVTLVPALEFEQLKAATFAYPDALQPGTHDAARLLNDALKLKLRNGAGPFRSFGNIAVEPRAYQLAPLLMALRLPIVRLLIADDVGVGKTIEAGLIARELLDRGEISRMAVLCPPHLVDQWQQELSERFQLQAVALTASSVSKLEKNLPHGVTLFDQYPYVVVSLDYIKSERHREHFLSIAPELIIVDEAHTCASSGQGKQLRFELLKRLVANTERHMLLLTATPHSGDETAFYNLLSLLKPEFAELQVLGAKTDSPLRKELALHFIQRRRKDIEEWQDTSVFPRRLTAEITYKLTGRWGTFFDTVQEYCVELAKRTEQQEAGAHLIWYVTLALLRCVASSPAAAEKALTTRLQGSAADLQALADEETVLDGTADDLSGTDIEPAAQLEDIAYLQLLIEEAQKLAGAKDDPKLKTLIQHVELLLNDGLRPVIFCRYIATAHYVAEHLQQHFKKATVDAITGEYTPEEREVRVSQLSEAALPILVATDCLSEGINLQHTFTAVVHYDLAWNPTRHEQREGRVDRFGQKSPTVRTTILYGEDNPVDGFVLNVILRKAEAIRKELGVMVPMPANERSINQALIKAALMKRSQTARQPELNLGFADEPMQNMEVEWQDAIAKAKKSNTVFAQVGLHPQEVLPEWEKQQQLLGDESDVARFVGGALHRIGTPLEMLGNQVLKLLPEHLPQTLRERLKDEGMEKATKISFQYPPTNGCHYIHRSHPLVALLADHLLEGAFNDAKPLAARCAATITEQVEVVTTLYLLRLRHQLSVTRKGVTRQMMAEETVALALQGRSQPQWLADADANLLLSATPSDNLSREASSREITLALDYLRHNTAILNQLGKDRAQSLLDDHTRVRKITQQRGRGLRIEDVGQTKVQACLPVDVMGVYVLLPDSL</sequence>
<dbReference type="AlphaFoldDB" id="A0A975IIA2"/>
<dbReference type="GO" id="GO:0005524">
    <property type="term" value="F:ATP binding"/>
    <property type="evidence" value="ECO:0007669"/>
    <property type="project" value="UniProtKB-KW"/>
</dbReference>
<dbReference type="InterPro" id="IPR038718">
    <property type="entry name" value="SNF2-like_sf"/>
</dbReference>
<dbReference type="InterPro" id="IPR057342">
    <property type="entry name" value="DEXDc_RapA"/>
</dbReference>
<keyword evidence="2" id="KW-0378">Hydrolase</keyword>
<dbReference type="PROSITE" id="PS51194">
    <property type="entry name" value="HELICASE_CTER"/>
    <property type="match status" value="1"/>
</dbReference>
<dbReference type="InterPro" id="IPR000330">
    <property type="entry name" value="SNF2_N"/>
</dbReference>
<dbReference type="Proteomes" id="UP000672009">
    <property type="component" value="Chromosome"/>
</dbReference>
<dbReference type="Gene3D" id="3.40.50.300">
    <property type="entry name" value="P-loop containing nucleotide triphosphate hydrolases"/>
    <property type="match status" value="1"/>
</dbReference>